<dbReference type="EMBL" id="JBHSON010000026">
    <property type="protein sequence ID" value="MFC5747864.1"/>
    <property type="molecule type" value="Genomic_DNA"/>
</dbReference>
<dbReference type="RefSeq" id="WP_378283491.1">
    <property type="nucleotide sequence ID" value="NZ_JBHSON010000026.1"/>
</dbReference>
<dbReference type="InterPro" id="IPR010419">
    <property type="entry name" value="CO_DH_gsu"/>
</dbReference>
<proteinExistence type="predicted"/>
<gene>
    <name evidence="2" type="ORF">ACFPZN_19730</name>
</gene>
<name>A0ABW1A0Y2_9ACTN</name>
<sequence length="219" mass="22917">MELENRFTVPVGVDEAWKVLLDVERIAPCMPGAVLESVDGDGFAGKVKVRLGPMSLTYRGKASFTEKDERAHRAVIAASGREAKGAGTAKATITAALEERGAETLVRVRTDLAITGRPAQFGRGILEEVAGSLIGQFADALAAEVSASPQSTPAPGEAGPVDAGPAAHAPAATTGPAEVNLMKAAAWPIVRRALPPLAAMLLVLAWMAHRRNRRPERTA</sequence>
<evidence type="ECO:0000256" key="1">
    <source>
        <dbReference type="SAM" id="MobiDB-lite"/>
    </source>
</evidence>
<dbReference type="PANTHER" id="PTHR38588:SF1">
    <property type="entry name" value="BLL0334 PROTEIN"/>
    <property type="match status" value="1"/>
</dbReference>
<keyword evidence="3" id="KW-1185">Reference proteome</keyword>
<evidence type="ECO:0000313" key="3">
    <source>
        <dbReference type="Proteomes" id="UP001596074"/>
    </source>
</evidence>
<protein>
    <submittedName>
        <fullName evidence="2">SRPBCC family protein</fullName>
    </submittedName>
</protein>
<accession>A0ABW1A0Y2</accession>
<dbReference type="CDD" id="cd07823">
    <property type="entry name" value="SRPBCC_5"/>
    <property type="match status" value="1"/>
</dbReference>
<dbReference type="Proteomes" id="UP001596074">
    <property type="component" value="Unassembled WGS sequence"/>
</dbReference>
<comment type="caution">
    <text evidence="2">The sequence shown here is derived from an EMBL/GenBank/DDBJ whole genome shotgun (WGS) entry which is preliminary data.</text>
</comment>
<reference evidence="3" key="1">
    <citation type="journal article" date="2019" name="Int. J. Syst. Evol. Microbiol.">
        <title>The Global Catalogue of Microorganisms (GCM) 10K type strain sequencing project: providing services to taxonomists for standard genome sequencing and annotation.</title>
        <authorList>
            <consortium name="The Broad Institute Genomics Platform"/>
            <consortium name="The Broad Institute Genome Sequencing Center for Infectious Disease"/>
            <person name="Wu L."/>
            <person name="Ma J."/>
        </authorList>
    </citation>
    <scope>NUCLEOTIDE SEQUENCE [LARGE SCALE GENOMIC DNA]</scope>
    <source>
        <strain evidence="3">KCTC 42087</strain>
    </source>
</reference>
<dbReference type="SUPFAM" id="SSF55961">
    <property type="entry name" value="Bet v1-like"/>
    <property type="match status" value="1"/>
</dbReference>
<feature type="compositionally biased region" description="Low complexity" evidence="1">
    <location>
        <begin position="158"/>
        <end position="172"/>
    </location>
</feature>
<feature type="region of interest" description="Disordered" evidence="1">
    <location>
        <begin position="146"/>
        <end position="172"/>
    </location>
</feature>
<dbReference type="InterPro" id="IPR023393">
    <property type="entry name" value="START-like_dom_sf"/>
</dbReference>
<dbReference type="Gene3D" id="3.30.530.20">
    <property type="match status" value="1"/>
</dbReference>
<evidence type="ECO:0000313" key="2">
    <source>
        <dbReference type="EMBL" id="MFC5747864.1"/>
    </source>
</evidence>
<dbReference type="PANTHER" id="PTHR38588">
    <property type="entry name" value="BLL0334 PROTEIN"/>
    <property type="match status" value="1"/>
</dbReference>
<organism evidence="2 3">
    <name type="scientific">Actinomadura rugatobispora</name>
    <dbReference type="NCBI Taxonomy" id="1994"/>
    <lineage>
        <taxon>Bacteria</taxon>
        <taxon>Bacillati</taxon>
        <taxon>Actinomycetota</taxon>
        <taxon>Actinomycetes</taxon>
        <taxon>Streptosporangiales</taxon>
        <taxon>Thermomonosporaceae</taxon>
        <taxon>Actinomadura</taxon>
    </lineage>
</organism>
<dbReference type="Pfam" id="PF06240">
    <property type="entry name" value="COXG"/>
    <property type="match status" value="1"/>
</dbReference>